<dbReference type="GO" id="GO:0006488">
    <property type="term" value="P:dolichol-linked oligosaccharide biosynthetic process"/>
    <property type="evidence" value="ECO:0007669"/>
    <property type="project" value="InterPro"/>
</dbReference>
<dbReference type="GO" id="GO:0004577">
    <property type="term" value="F:N-acetylglucosaminyldiphosphodolichol N-acetylglucosaminyltransferase activity"/>
    <property type="evidence" value="ECO:0007669"/>
    <property type="project" value="UniProtKB-EC"/>
</dbReference>
<comment type="subunit">
    <text evidence="3 12">Heterodimer with ALG14 to form a functional enzyme.</text>
</comment>
<comment type="caution">
    <text evidence="14">The sequence shown here is derived from an EMBL/GenBank/DDBJ whole genome shotgun (WGS) entry which is preliminary data.</text>
</comment>
<feature type="domain" description="Glycosyl transferase family 28 C-terminal" evidence="13">
    <location>
        <begin position="105"/>
        <end position="192"/>
    </location>
</feature>
<evidence type="ECO:0000256" key="4">
    <source>
        <dbReference type="ARBA" id="ARBA00012614"/>
    </source>
</evidence>
<dbReference type="InterPro" id="IPR039042">
    <property type="entry name" value="Alg13-like"/>
</dbReference>
<name>A0AA38LWH5_9TREE</name>
<dbReference type="EMBL" id="JAKWFO010000003">
    <property type="protein sequence ID" value="KAI9637828.1"/>
    <property type="molecule type" value="Genomic_DNA"/>
</dbReference>
<evidence type="ECO:0000256" key="7">
    <source>
        <dbReference type="ARBA" id="ARBA00022679"/>
    </source>
</evidence>
<sequence length="225" mass="24507">MQTRAQTYASRPATLFLTVGSTLFPSLTTIALSPAFLDVLFASGVQRLLVQYGRAELPLPDGVMITKRSDKADGHINFEWPGRGAQYKAYQDAKGTKGAYGYGEGPKMEVELIMFTERFGGEVKDAKWVISHAGSGSILTVLHTPRPLLVVPNTDLMDNHQAQLAEALGGGVDGEGEGYLLVSTLEDLLDKLPKLLDEDYTPKPFPKVETDRFKKILDETAGFGS</sequence>
<accession>A0AA38LWH5</accession>
<comment type="subcellular location">
    <subcellularLocation>
        <location evidence="1 12">Endoplasmic reticulum</location>
    </subcellularLocation>
</comment>
<comment type="function">
    <text evidence="9 12">Involved in protein N-glycosylation. Essential for the second step of the dolichol-linked oligosaccharide pathway.</text>
</comment>
<evidence type="ECO:0000256" key="2">
    <source>
        <dbReference type="ARBA" id="ARBA00006962"/>
    </source>
</evidence>
<evidence type="ECO:0000256" key="1">
    <source>
        <dbReference type="ARBA" id="ARBA00004240"/>
    </source>
</evidence>
<evidence type="ECO:0000256" key="3">
    <source>
        <dbReference type="ARBA" id="ARBA00011198"/>
    </source>
</evidence>
<dbReference type="InterPro" id="IPR007235">
    <property type="entry name" value="Glyco_trans_28_C"/>
</dbReference>
<dbReference type="EC" id="2.4.1.141" evidence="4 12"/>
<evidence type="ECO:0000256" key="12">
    <source>
        <dbReference type="RuleBase" id="RU362128"/>
    </source>
</evidence>
<proteinExistence type="inferred from homology"/>
<comment type="catalytic activity">
    <reaction evidence="11">
        <text>an N-acetyl-alpha-D-glucosaminyl-diphospho-di-trans,poly-cis-dolichol + UDP-N-acetyl-alpha-D-glucosamine = an N,N'-diacetylchitobiosyl-diphospho-di-trans,poly-cis-dolichol + UDP + H(+)</text>
        <dbReference type="Rhea" id="RHEA:23380"/>
        <dbReference type="Rhea" id="RHEA-COMP:19507"/>
        <dbReference type="Rhea" id="RHEA-COMP:19510"/>
        <dbReference type="ChEBI" id="CHEBI:15378"/>
        <dbReference type="ChEBI" id="CHEBI:57269"/>
        <dbReference type="ChEBI" id="CHEBI:57705"/>
        <dbReference type="ChEBI" id="CHEBI:58223"/>
        <dbReference type="ChEBI" id="CHEBI:58427"/>
        <dbReference type="EC" id="2.4.1.141"/>
    </reaction>
</comment>
<dbReference type="AlphaFoldDB" id="A0AA38LWH5"/>
<evidence type="ECO:0000256" key="10">
    <source>
        <dbReference type="ARBA" id="ARBA00032061"/>
    </source>
</evidence>
<dbReference type="PANTHER" id="PTHR12867">
    <property type="entry name" value="GLYCOSYL TRANSFERASE-RELATED"/>
    <property type="match status" value="1"/>
</dbReference>
<evidence type="ECO:0000256" key="6">
    <source>
        <dbReference type="ARBA" id="ARBA00022676"/>
    </source>
</evidence>
<dbReference type="Proteomes" id="UP001164286">
    <property type="component" value="Unassembled WGS sequence"/>
</dbReference>
<protein>
    <recommendedName>
        <fullName evidence="5 12">UDP-N-acetylglucosamine transferase subunit ALG13</fullName>
        <ecNumber evidence="4 12">2.4.1.141</ecNumber>
    </recommendedName>
    <alternativeName>
        <fullName evidence="10 12">Asparagine-linked glycosylation protein 13</fullName>
    </alternativeName>
</protein>
<evidence type="ECO:0000313" key="14">
    <source>
        <dbReference type="EMBL" id="KAI9637828.1"/>
    </source>
</evidence>
<dbReference type="GO" id="GO:0005783">
    <property type="term" value="C:endoplasmic reticulum"/>
    <property type="evidence" value="ECO:0007669"/>
    <property type="project" value="UniProtKB-SubCell"/>
</dbReference>
<evidence type="ECO:0000256" key="9">
    <source>
        <dbReference type="ARBA" id="ARBA00024804"/>
    </source>
</evidence>
<dbReference type="SUPFAM" id="SSF53756">
    <property type="entry name" value="UDP-Glycosyltransferase/glycogen phosphorylase"/>
    <property type="match status" value="1"/>
</dbReference>
<keyword evidence="8 12" id="KW-0256">Endoplasmic reticulum</keyword>
<dbReference type="PANTHER" id="PTHR12867:SF6">
    <property type="entry name" value="N-ACETYLGLUCOSAMINYLDIPHOSPHODOLICHOL N-ACETYLGLUCOSAMINYLTRANSFERASE"/>
    <property type="match status" value="1"/>
</dbReference>
<organism evidence="14 15">
    <name type="scientific">Dioszegia hungarica</name>
    <dbReference type="NCBI Taxonomy" id="4972"/>
    <lineage>
        <taxon>Eukaryota</taxon>
        <taxon>Fungi</taxon>
        <taxon>Dikarya</taxon>
        <taxon>Basidiomycota</taxon>
        <taxon>Agaricomycotina</taxon>
        <taxon>Tremellomycetes</taxon>
        <taxon>Tremellales</taxon>
        <taxon>Bulleribasidiaceae</taxon>
        <taxon>Dioszegia</taxon>
    </lineage>
</organism>
<evidence type="ECO:0000259" key="13">
    <source>
        <dbReference type="Pfam" id="PF04101"/>
    </source>
</evidence>
<comment type="similarity">
    <text evidence="2 12">Belongs to the glycosyltransferase 28 family.</text>
</comment>
<evidence type="ECO:0000256" key="11">
    <source>
        <dbReference type="ARBA" id="ARBA00048184"/>
    </source>
</evidence>
<evidence type="ECO:0000313" key="15">
    <source>
        <dbReference type="Proteomes" id="UP001164286"/>
    </source>
</evidence>
<reference evidence="14" key="1">
    <citation type="journal article" date="2022" name="G3 (Bethesda)">
        <title>High quality genome of the basidiomycete yeast Dioszegia hungarica PDD-24b-2 isolated from cloud water.</title>
        <authorList>
            <person name="Jarrige D."/>
            <person name="Haridas S."/>
            <person name="Bleykasten-Grosshans C."/>
            <person name="Joly M."/>
            <person name="Nadalig T."/>
            <person name="Sancelme M."/>
            <person name="Vuilleumier S."/>
            <person name="Grigoriev I.V."/>
            <person name="Amato P."/>
            <person name="Bringel F."/>
        </authorList>
    </citation>
    <scope>NUCLEOTIDE SEQUENCE</scope>
    <source>
        <strain evidence="14">PDD-24b-2</strain>
    </source>
</reference>
<keyword evidence="15" id="KW-1185">Reference proteome</keyword>
<dbReference type="Gene3D" id="3.40.50.2000">
    <property type="entry name" value="Glycogen Phosphorylase B"/>
    <property type="match status" value="1"/>
</dbReference>
<dbReference type="Pfam" id="PF04101">
    <property type="entry name" value="Glyco_tran_28_C"/>
    <property type="match status" value="1"/>
</dbReference>
<gene>
    <name evidence="12" type="primary">ALG13</name>
    <name evidence="14" type="ORF">MKK02DRAFT_42201</name>
</gene>
<evidence type="ECO:0000256" key="8">
    <source>
        <dbReference type="ARBA" id="ARBA00022824"/>
    </source>
</evidence>
<evidence type="ECO:0000256" key="5">
    <source>
        <dbReference type="ARBA" id="ARBA00017468"/>
    </source>
</evidence>
<keyword evidence="7 12" id="KW-0808">Transferase</keyword>
<keyword evidence="6 12" id="KW-0328">Glycosyltransferase</keyword>